<dbReference type="Proteomes" id="UP000616885">
    <property type="component" value="Unassembled WGS sequence"/>
</dbReference>
<dbReference type="CDD" id="cd03078">
    <property type="entry name" value="GST_N_Metaxin1_like"/>
    <property type="match status" value="1"/>
</dbReference>
<dbReference type="AlphaFoldDB" id="A0A8H7N7R4"/>
<keyword evidence="5" id="KW-0496">Mitochondrion</keyword>
<evidence type="ECO:0000256" key="7">
    <source>
        <dbReference type="SAM" id="MobiDB-lite"/>
    </source>
</evidence>
<protein>
    <recommendedName>
        <fullName evidence="12">Mitochondrial outer membrane transport complex Sam37/metaxin N-terminal domain-containing protein</fullName>
    </recommendedName>
</protein>
<evidence type="ECO:0000256" key="1">
    <source>
        <dbReference type="ARBA" id="ARBA00004294"/>
    </source>
</evidence>
<evidence type="ECO:0000256" key="3">
    <source>
        <dbReference type="ARBA" id="ARBA00022787"/>
    </source>
</evidence>
<comment type="subcellular location">
    <subcellularLocation>
        <location evidence="1">Mitochondrion outer membrane</location>
    </subcellularLocation>
</comment>
<keyword evidence="6" id="KW-0472">Membrane</keyword>
<evidence type="ECO:0000256" key="2">
    <source>
        <dbReference type="ARBA" id="ARBA00022448"/>
    </source>
</evidence>
<dbReference type="Pfam" id="PF17171">
    <property type="entry name" value="GST_C_6"/>
    <property type="match status" value="1"/>
</dbReference>
<dbReference type="PANTHER" id="PTHR12289">
    <property type="entry name" value="METAXIN RELATED"/>
    <property type="match status" value="1"/>
</dbReference>
<evidence type="ECO:0000313" key="11">
    <source>
        <dbReference type="Proteomes" id="UP000616885"/>
    </source>
</evidence>
<comment type="caution">
    <text evidence="10">The sequence shown here is derived from an EMBL/GenBank/DDBJ whole genome shotgun (WGS) entry which is preliminary data.</text>
</comment>
<organism evidence="10 11">
    <name type="scientific">Bionectria ochroleuca</name>
    <name type="common">Gliocladium roseum</name>
    <dbReference type="NCBI Taxonomy" id="29856"/>
    <lineage>
        <taxon>Eukaryota</taxon>
        <taxon>Fungi</taxon>
        <taxon>Dikarya</taxon>
        <taxon>Ascomycota</taxon>
        <taxon>Pezizomycotina</taxon>
        <taxon>Sordariomycetes</taxon>
        <taxon>Hypocreomycetidae</taxon>
        <taxon>Hypocreales</taxon>
        <taxon>Bionectriaceae</taxon>
        <taxon>Clonostachys</taxon>
    </lineage>
</organism>
<dbReference type="PANTHER" id="PTHR12289:SF41">
    <property type="entry name" value="FAILED AXON CONNECTIONS-RELATED"/>
    <property type="match status" value="1"/>
</dbReference>
<keyword evidence="4" id="KW-0653">Protein transport</keyword>
<dbReference type="Pfam" id="PF10568">
    <property type="entry name" value="Tom37"/>
    <property type="match status" value="1"/>
</dbReference>
<accession>A0A8H7N7R4</accession>
<dbReference type="GO" id="GO:0007005">
    <property type="term" value="P:mitochondrion organization"/>
    <property type="evidence" value="ECO:0007669"/>
    <property type="project" value="TreeGrafter"/>
</dbReference>
<evidence type="ECO:0000256" key="6">
    <source>
        <dbReference type="ARBA" id="ARBA00023136"/>
    </source>
</evidence>
<feature type="domain" description="Metaxin glutathione S-transferase" evidence="9">
    <location>
        <begin position="250"/>
        <end position="315"/>
    </location>
</feature>
<evidence type="ECO:0000256" key="5">
    <source>
        <dbReference type="ARBA" id="ARBA00023128"/>
    </source>
</evidence>
<evidence type="ECO:0000259" key="8">
    <source>
        <dbReference type="Pfam" id="PF10568"/>
    </source>
</evidence>
<dbReference type="InterPro" id="IPR033468">
    <property type="entry name" value="Metaxin_GST"/>
</dbReference>
<evidence type="ECO:0000256" key="4">
    <source>
        <dbReference type="ARBA" id="ARBA00022927"/>
    </source>
</evidence>
<keyword evidence="3" id="KW-1000">Mitochondrion outer membrane</keyword>
<keyword evidence="2" id="KW-0813">Transport</keyword>
<dbReference type="InterPro" id="IPR050931">
    <property type="entry name" value="Mito_Protein_Transport_Metaxin"/>
</dbReference>
<dbReference type="GO" id="GO:0001401">
    <property type="term" value="C:SAM complex"/>
    <property type="evidence" value="ECO:0007669"/>
    <property type="project" value="InterPro"/>
</dbReference>
<evidence type="ECO:0008006" key="12">
    <source>
        <dbReference type="Google" id="ProtNLM"/>
    </source>
</evidence>
<feature type="domain" description="Mitochondrial outer membrane transport complex Sam37/metaxin N-terminal" evidence="8">
    <location>
        <begin position="57"/>
        <end position="181"/>
    </location>
</feature>
<sequence length="457" mass="49991">MILSLYQAAPCDDGCCYVPWQEASLKRAADATGYHHKMLELYVWGQAFGLASIDPECLAIIAYLHHAAPKFGWRIIPFNDPSTSPLDHLPALNHDGVWTNGFRQIVDYVKSQSLCRDLDENLSAAQQADNVAYSAHLSCHAALLLDVTLYLSAANWSATTLPAYSKFLPYPIVWTIPPLIRAEATKRVEHLGLAELDSDFDPSSSLHLSTGREFLPESFRRSLPVGTKKTVREEMTPEQLAAIRLTGLTEDCLSVLDDLLPPSGDNLRFFGSEVSSLDCLAFGYLALLHDAPVPRPFVKDWVEQNRPRISSFVADMKASLVDLPFSSTESLGVLRVGARTLETMILNGPELGAQLIRGMLRTEEGTKNIGQRTLMFVMGALAAGAMMGYGCHYYRSLQPFGLRTQVWTAPRAPSLSQFGELGSILDSALGPMPSSAGSFHGLSSSPGRIVDTDSEVD</sequence>
<evidence type="ECO:0000259" key="9">
    <source>
        <dbReference type="Pfam" id="PF17171"/>
    </source>
</evidence>
<feature type="compositionally biased region" description="Low complexity" evidence="7">
    <location>
        <begin position="436"/>
        <end position="445"/>
    </location>
</feature>
<gene>
    <name evidence="10" type="ORF">IM811_014901</name>
</gene>
<feature type="region of interest" description="Disordered" evidence="7">
    <location>
        <begin position="436"/>
        <end position="457"/>
    </location>
</feature>
<proteinExistence type="predicted"/>
<evidence type="ECO:0000313" key="10">
    <source>
        <dbReference type="EMBL" id="KAF9750681.1"/>
    </source>
</evidence>
<name>A0A8H7N7R4_BIOOC</name>
<reference evidence="10" key="1">
    <citation type="submission" date="2020-10" db="EMBL/GenBank/DDBJ databases">
        <title>High-Quality Genome Resource of Clonostachys rosea strain S41 by Oxford Nanopore Long-Read Sequencing.</title>
        <authorList>
            <person name="Wang H."/>
        </authorList>
    </citation>
    <scope>NUCLEOTIDE SEQUENCE</scope>
    <source>
        <strain evidence="10">S41</strain>
    </source>
</reference>
<dbReference type="EMBL" id="JADCTT010000006">
    <property type="protein sequence ID" value="KAF9750681.1"/>
    <property type="molecule type" value="Genomic_DNA"/>
</dbReference>
<dbReference type="InterPro" id="IPR019564">
    <property type="entry name" value="Sam37/metaxin_N"/>
</dbReference>
<dbReference type="GO" id="GO:0015031">
    <property type="term" value="P:protein transport"/>
    <property type="evidence" value="ECO:0007669"/>
    <property type="project" value="UniProtKB-KW"/>
</dbReference>